<proteinExistence type="inferred from homology"/>
<accession>A0A1H6ZQZ7</accession>
<evidence type="ECO:0000256" key="1">
    <source>
        <dbReference type="ARBA" id="ARBA00009199"/>
    </source>
</evidence>
<feature type="compositionally biased region" description="Gly residues" evidence="2">
    <location>
        <begin position="538"/>
        <end position="547"/>
    </location>
</feature>
<dbReference type="SUPFAM" id="SSF75304">
    <property type="entry name" value="Amidase signature (AS) enzymes"/>
    <property type="match status" value="1"/>
</dbReference>
<dbReference type="InterPro" id="IPR000120">
    <property type="entry name" value="Amidase"/>
</dbReference>
<protein>
    <submittedName>
        <fullName evidence="4">Amidase</fullName>
    </submittedName>
</protein>
<dbReference type="AlphaFoldDB" id="A0A1H6ZQZ7"/>
<sequence>MGAKSLNRQIRPGVLGLIVSLVLALVVTASSAAAHRPHQGPGFDPAGATIVELAAALDDGSLTAVGLLGFYLDRIEAYDDQGPTVNAVTQLAKTAAKEARASDKRRRKGESLGPLDGIPILVKENIDVKGLASTAGSVALLRNYPSEDALVISRLREAGAVILGKTNMSELAASYGRLGYSSAGGLTLNPVELTRNASGSSSGSAAAVAADFAPVALGTDTSGSVRGPASSVGAVGLRGTLDAAPLDGILPYSLNLDIVGPIARSAEDAALVFSVMTGDPVPDLDGYDVDGMRIGVIWQYSAANAEVATTLTGSAALLESMGATAVPVTVSSDLEYAWTPIVGPYSGYDLAHDIDEYLETRNRWTPDTSQELVDILTSEWALSLPNPPNQARIAGLQHSIDMQGDYGSAEYLALGSDVRPGLQAEVLDLMAFEDLDVLLFPTMECPASPVDYQPDPTWICDSPFGDEYAPSYISPAVGFPEVTVPAAIDSEGLPIGMSILAPAGEEGLVLAVGEALQEAADAVAETPELPPLVADSGTGRGKGSGRR</sequence>
<keyword evidence="5" id="KW-1185">Reference proteome</keyword>
<dbReference type="Proteomes" id="UP000183315">
    <property type="component" value="Unassembled WGS sequence"/>
</dbReference>
<dbReference type="RefSeq" id="WP_081953360.1">
    <property type="nucleotide sequence ID" value="NZ_BBLU01000015.1"/>
</dbReference>
<dbReference type="Gene3D" id="3.90.1300.10">
    <property type="entry name" value="Amidase signature (AS) domain"/>
    <property type="match status" value="1"/>
</dbReference>
<organism evidence="4 5">
    <name type="scientific">Demequina mangrovi</name>
    <dbReference type="NCBI Taxonomy" id="1043493"/>
    <lineage>
        <taxon>Bacteria</taxon>
        <taxon>Bacillati</taxon>
        <taxon>Actinomycetota</taxon>
        <taxon>Actinomycetes</taxon>
        <taxon>Micrococcales</taxon>
        <taxon>Demequinaceae</taxon>
        <taxon>Demequina</taxon>
    </lineage>
</organism>
<reference evidence="5" key="1">
    <citation type="submission" date="2016-10" db="EMBL/GenBank/DDBJ databases">
        <authorList>
            <person name="Varghese N."/>
        </authorList>
    </citation>
    <scope>NUCLEOTIDE SEQUENCE [LARGE SCALE GENOMIC DNA]</scope>
    <source>
        <strain evidence="5">DSM 24868</strain>
    </source>
</reference>
<evidence type="ECO:0000259" key="3">
    <source>
        <dbReference type="Pfam" id="PF01425"/>
    </source>
</evidence>
<evidence type="ECO:0000256" key="2">
    <source>
        <dbReference type="SAM" id="MobiDB-lite"/>
    </source>
</evidence>
<dbReference type="PANTHER" id="PTHR11895">
    <property type="entry name" value="TRANSAMIDASE"/>
    <property type="match status" value="1"/>
</dbReference>
<evidence type="ECO:0000313" key="5">
    <source>
        <dbReference type="Proteomes" id="UP000183315"/>
    </source>
</evidence>
<comment type="similarity">
    <text evidence="1">Belongs to the amidase family.</text>
</comment>
<feature type="region of interest" description="Disordered" evidence="2">
    <location>
        <begin position="523"/>
        <end position="547"/>
    </location>
</feature>
<feature type="domain" description="Amidase" evidence="3">
    <location>
        <begin position="70"/>
        <end position="510"/>
    </location>
</feature>
<name>A0A1H6ZQZ7_9MICO</name>
<dbReference type="EMBL" id="FNZI01000004">
    <property type="protein sequence ID" value="SEJ52030.1"/>
    <property type="molecule type" value="Genomic_DNA"/>
</dbReference>
<dbReference type="PANTHER" id="PTHR11895:SF7">
    <property type="entry name" value="GLUTAMYL-TRNA(GLN) AMIDOTRANSFERASE SUBUNIT A, MITOCHONDRIAL"/>
    <property type="match status" value="1"/>
</dbReference>
<dbReference type="GO" id="GO:0003824">
    <property type="term" value="F:catalytic activity"/>
    <property type="evidence" value="ECO:0007669"/>
    <property type="project" value="InterPro"/>
</dbReference>
<dbReference type="InterPro" id="IPR023631">
    <property type="entry name" value="Amidase_dom"/>
</dbReference>
<dbReference type="OrthoDB" id="182039at2"/>
<dbReference type="Pfam" id="PF01425">
    <property type="entry name" value="Amidase"/>
    <property type="match status" value="1"/>
</dbReference>
<evidence type="ECO:0000313" key="4">
    <source>
        <dbReference type="EMBL" id="SEJ52030.1"/>
    </source>
</evidence>
<dbReference type="STRING" id="1043493.SAMN05421637_2120"/>
<dbReference type="InterPro" id="IPR036928">
    <property type="entry name" value="AS_sf"/>
</dbReference>
<gene>
    <name evidence="4" type="ORF">SAMN05421637_2120</name>
</gene>
<dbReference type="eggNOG" id="COG0154">
    <property type="taxonomic scope" value="Bacteria"/>
</dbReference>